<accession>A0A7K9Q5T4</accession>
<dbReference type="PANTHER" id="PTHR31649:SF1">
    <property type="entry name" value="FARNESOIC ACID O-METHYL TRANSFERASE DOMAIN-CONTAINING PROTEIN"/>
    <property type="match status" value="1"/>
</dbReference>
<feature type="non-terminal residue" evidence="1">
    <location>
        <position position="1"/>
    </location>
</feature>
<dbReference type="PANTHER" id="PTHR31649">
    <property type="entry name" value="AGAP009604-PA"/>
    <property type="match status" value="1"/>
</dbReference>
<dbReference type="InterPro" id="IPR006616">
    <property type="entry name" value="DM9_repeat"/>
</dbReference>
<organism evidence="1 2">
    <name type="scientific">Irena cyanogastra</name>
    <name type="common">Philippine fairy-bluebird</name>
    <dbReference type="NCBI Taxonomy" id="175120"/>
    <lineage>
        <taxon>Eukaryota</taxon>
        <taxon>Metazoa</taxon>
        <taxon>Chordata</taxon>
        <taxon>Craniata</taxon>
        <taxon>Vertebrata</taxon>
        <taxon>Euteleostomi</taxon>
        <taxon>Archelosauria</taxon>
        <taxon>Archosauria</taxon>
        <taxon>Dinosauria</taxon>
        <taxon>Saurischia</taxon>
        <taxon>Theropoda</taxon>
        <taxon>Coelurosauria</taxon>
        <taxon>Aves</taxon>
        <taxon>Neognathae</taxon>
        <taxon>Neoaves</taxon>
        <taxon>Telluraves</taxon>
        <taxon>Australaves</taxon>
        <taxon>Passeriformes</taxon>
        <taxon>Corvoidea</taxon>
        <taxon>Irenidae</taxon>
        <taxon>Irena</taxon>
    </lineage>
</organism>
<gene>
    <name evidence="1" type="primary">Natt3</name>
    <name evidence="1" type="ORF">IRECYA_R11966</name>
</gene>
<protein>
    <submittedName>
        <fullName evidence="1">NATT3 protein</fullName>
    </submittedName>
</protein>
<dbReference type="Proteomes" id="UP000530962">
    <property type="component" value="Unassembled WGS sequence"/>
</dbReference>
<feature type="non-terminal residue" evidence="1">
    <location>
        <position position="139"/>
    </location>
</feature>
<evidence type="ECO:0000313" key="2">
    <source>
        <dbReference type="Proteomes" id="UP000530962"/>
    </source>
</evidence>
<dbReference type="SMART" id="SM00696">
    <property type="entry name" value="DM9"/>
    <property type="match status" value="1"/>
</dbReference>
<reference evidence="1 2" key="1">
    <citation type="submission" date="2019-09" db="EMBL/GenBank/DDBJ databases">
        <title>Bird 10,000 Genomes (B10K) Project - Family phase.</title>
        <authorList>
            <person name="Zhang G."/>
        </authorList>
    </citation>
    <scope>NUCLEOTIDE SEQUENCE [LARGE SCALE GENOMIC DNA]</scope>
    <source>
        <strain evidence="1">B10K-DU-001-26</strain>
        <tissue evidence="1">Muscle</tissue>
    </source>
</reference>
<proteinExistence type="predicted"/>
<dbReference type="Pfam" id="PF11901">
    <property type="entry name" value="DM9"/>
    <property type="match status" value="1"/>
</dbReference>
<dbReference type="EMBL" id="VWZV01000606">
    <property type="protein sequence ID" value="NXI06984.1"/>
    <property type="molecule type" value="Genomic_DNA"/>
</dbReference>
<name>A0A7K9Q5T4_IRECY</name>
<sequence>QFVCSTRALGCNLGAFEPERGPFCSFPWAGAEQRSAEFRLLLNPGAFEALRWLPASFGGAPAGAVEGCPLTDLFVGRSPEGLGKVSKEHQALFVAAEGEELWYKWYEVLAVRQGAAALSIAAVSYNGSAAEESAEPAAL</sequence>
<comment type="caution">
    <text evidence="1">The sequence shown here is derived from an EMBL/GenBank/DDBJ whole genome shotgun (WGS) entry which is preliminary data.</text>
</comment>
<evidence type="ECO:0000313" key="1">
    <source>
        <dbReference type="EMBL" id="NXI06984.1"/>
    </source>
</evidence>
<keyword evidence="2" id="KW-1185">Reference proteome</keyword>
<dbReference type="AlphaFoldDB" id="A0A7K9Q5T4"/>